<evidence type="ECO:0000256" key="4">
    <source>
        <dbReference type="ARBA" id="ARBA00022989"/>
    </source>
</evidence>
<dbReference type="EMBL" id="JAUHJS010000001">
    <property type="protein sequence ID" value="MDN4164234.1"/>
    <property type="molecule type" value="Genomic_DNA"/>
</dbReference>
<dbReference type="InterPro" id="IPR004307">
    <property type="entry name" value="TspO_MBR"/>
</dbReference>
<protein>
    <submittedName>
        <fullName evidence="7">TspO/MBR family protein</fullName>
    </submittedName>
</protein>
<evidence type="ECO:0000256" key="3">
    <source>
        <dbReference type="ARBA" id="ARBA00022692"/>
    </source>
</evidence>
<feature type="transmembrane region" description="Helical" evidence="6">
    <location>
        <begin position="111"/>
        <end position="128"/>
    </location>
</feature>
<feature type="transmembrane region" description="Helical" evidence="6">
    <location>
        <begin position="53"/>
        <end position="75"/>
    </location>
</feature>
<dbReference type="PANTHER" id="PTHR10057">
    <property type="entry name" value="PERIPHERAL-TYPE BENZODIAZEPINE RECEPTOR"/>
    <property type="match status" value="1"/>
</dbReference>
<evidence type="ECO:0000313" key="7">
    <source>
        <dbReference type="EMBL" id="MDN4164234.1"/>
    </source>
</evidence>
<keyword evidence="5 6" id="KW-0472">Membrane</keyword>
<comment type="similarity">
    <text evidence="2">Belongs to the TspO/BZRP family.</text>
</comment>
<evidence type="ECO:0000256" key="2">
    <source>
        <dbReference type="ARBA" id="ARBA00007524"/>
    </source>
</evidence>
<reference evidence="7" key="1">
    <citation type="submission" date="2023-06" db="EMBL/GenBank/DDBJ databases">
        <title>Cytophagales bacterium Strain LB-30, isolated from soil.</title>
        <authorList>
            <person name="Liu B."/>
        </authorList>
    </citation>
    <scope>NUCLEOTIDE SEQUENCE</scope>
    <source>
        <strain evidence="7">LB-30</strain>
    </source>
</reference>
<keyword evidence="3 6" id="KW-0812">Transmembrane</keyword>
<keyword evidence="4 6" id="KW-1133">Transmembrane helix</keyword>
<evidence type="ECO:0000256" key="1">
    <source>
        <dbReference type="ARBA" id="ARBA00004141"/>
    </source>
</evidence>
<name>A0ABT8F1S2_9BACT</name>
<dbReference type="Proteomes" id="UP001168552">
    <property type="component" value="Unassembled WGS sequence"/>
</dbReference>
<feature type="transmembrane region" description="Helical" evidence="6">
    <location>
        <begin position="87"/>
        <end position="105"/>
    </location>
</feature>
<comment type="caution">
    <text evidence="7">The sequence shown here is derived from an EMBL/GenBank/DDBJ whole genome shotgun (WGS) entry which is preliminary data.</text>
</comment>
<dbReference type="CDD" id="cd15904">
    <property type="entry name" value="TSPO_MBR"/>
    <property type="match status" value="1"/>
</dbReference>
<keyword evidence="8" id="KW-1185">Reference proteome</keyword>
<feature type="transmembrane region" description="Helical" evidence="6">
    <location>
        <begin position="140"/>
        <end position="162"/>
    </location>
</feature>
<evidence type="ECO:0000256" key="6">
    <source>
        <dbReference type="SAM" id="Phobius"/>
    </source>
</evidence>
<dbReference type="RefSeq" id="WP_320002760.1">
    <property type="nucleotide sequence ID" value="NZ_JAUHJS010000001.1"/>
</dbReference>
<sequence>MRFFSKNFLPRWAQLILSLLFAQLAGVLGGIATFSSVRTWYTTLEKPFFNPPSWLFGPVWTTLYVLMGISLYLIWQQEDSDRKKTALKWFLVQWVLNTAWSFSFFGLQSPGLGIINIGLLLVAILFTIRHFQALSKPSGYLLYPYLAWVSFATLLNASLLYLNGW</sequence>
<gene>
    <name evidence="7" type="ORF">QWY31_01910</name>
</gene>
<evidence type="ECO:0000313" key="8">
    <source>
        <dbReference type="Proteomes" id="UP001168552"/>
    </source>
</evidence>
<comment type="subcellular location">
    <subcellularLocation>
        <location evidence="1">Membrane</location>
        <topology evidence="1">Multi-pass membrane protein</topology>
    </subcellularLocation>
</comment>
<dbReference type="PANTHER" id="PTHR10057:SF0">
    <property type="entry name" value="TRANSLOCATOR PROTEIN"/>
    <property type="match status" value="1"/>
</dbReference>
<dbReference type="PIRSF" id="PIRSF005859">
    <property type="entry name" value="PBR"/>
    <property type="match status" value="1"/>
</dbReference>
<dbReference type="InterPro" id="IPR038330">
    <property type="entry name" value="TspO/MBR-related_sf"/>
</dbReference>
<dbReference type="Pfam" id="PF03073">
    <property type="entry name" value="TspO_MBR"/>
    <property type="match status" value="1"/>
</dbReference>
<dbReference type="Gene3D" id="1.20.1260.100">
    <property type="entry name" value="TspO/MBR protein"/>
    <property type="match status" value="1"/>
</dbReference>
<proteinExistence type="inferred from homology"/>
<evidence type="ECO:0000256" key="5">
    <source>
        <dbReference type="ARBA" id="ARBA00023136"/>
    </source>
</evidence>
<organism evidence="7 8">
    <name type="scientific">Shiella aurantiaca</name>
    <dbReference type="NCBI Taxonomy" id="3058365"/>
    <lineage>
        <taxon>Bacteria</taxon>
        <taxon>Pseudomonadati</taxon>
        <taxon>Bacteroidota</taxon>
        <taxon>Cytophagia</taxon>
        <taxon>Cytophagales</taxon>
        <taxon>Shiellaceae</taxon>
        <taxon>Shiella</taxon>
    </lineage>
</organism>
<accession>A0ABT8F1S2</accession>